<keyword evidence="5" id="KW-0349">Heme</keyword>
<accession>A0A5M3Z891</accession>
<comment type="caution">
    <text evidence="6">The sequence shown here is derived from an EMBL/GenBank/DDBJ whole genome shotgun (WGS) entry which is preliminary data.</text>
</comment>
<dbReference type="SUPFAM" id="SSF53335">
    <property type="entry name" value="S-adenosyl-L-methionine-dependent methyltransferases"/>
    <property type="match status" value="1"/>
</dbReference>
<dbReference type="VEuPathDB" id="FungiDB:ATEG_07798"/>
<evidence type="ECO:0000256" key="4">
    <source>
        <dbReference type="ARBA" id="ARBA00023004"/>
    </source>
</evidence>
<dbReference type="CDD" id="cd02440">
    <property type="entry name" value="AdoMet_MTases"/>
    <property type="match status" value="1"/>
</dbReference>
<dbReference type="CDD" id="cd11065">
    <property type="entry name" value="CYP64-like"/>
    <property type="match status" value="1"/>
</dbReference>
<keyword evidence="3" id="KW-0560">Oxidoreductase</keyword>
<gene>
    <name evidence="6" type="ORF">ATEIFO6365_0009042200</name>
</gene>
<keyword evidence="2 5" id="KW-0479">Metal-binding</keyword>
<dbReference type="PRINTS" id="PR00463">
    <property type="entry name" value="EP450I"/>
</dbReference>
<evidence type="ECO:0000256" key="1">
    <source>
        <dbReference type="ARBA" id="ARBA00010617"/>
    </source>
</evidence>
<proteinExistence type="inferred from homology"/>
<evidence type="ECO:0000256" key="3">
    <source>
        <dbReference type="ARBA" id="ARBA00023002"/>
    </source>
</evidence>
<dbReference type="GO" id="GO:0005506">
    <property type="term" value="F:iron ion binding"/>
    <property type="evidence" value="ECO:0007669"/>
    <property type="project" value="InterPro"/>
</dbReference>
<dbReference type="PANTHER" id="PTHR46300:SF12">
    <property type="entry name" value="P450, PUTATIVE (EUROFUNG)-RELATED"/>
    <property type="match status" value="1"/>
</dbReference>
<dbReference type="Pfam" id="PF00067">
    <property type="entry name" value="p450"/>
    <property type="match status" value="1"/>
</dbReference>
<dbReference type="GO" id="GO:0016705">
    <property type="term" value="F:oxidoreductase activity, acting on paired donors, with incorporation or reduction of molecular oxygen"/>
    <property type="evidence" value="ECO:0007669"/>
    <property type="project" value="InterPro"/>
</dbReference>
<dbReference type="GO" id="GO:0020037">
    <property type="term" value="F:heme binding"/>
    <property type="evidence" value="ECO:0007669"/>
    <property type="project" value="InterPro"/>
</dbReference>
<keyword evidence="7" id="KW-1185">Reference proteome</keyword>
<evidence type="ECO:0000256" key="2">
    <source>
        <dbReference type="ARBA" id="ARBA00022723"/>
    </source>
</evidence>
<dbReference type="InterPro" id="IPR002401">
    <property type="entry name" value="Cyt_P450_E_grp-I"/>
</dbReference>
<dbReference type="Gene3D" id="1.10.630.10">
    <property type="entry name" value="Cytochrome P450"/>
    <property type="match status" value="1"/>
</dbReference>
<comment type="similarity">
    <text evidence="1">Belongs to the cytochrome P450 family.</text>
</comment>
<dbReference type="OrthoDB" id="2789670at2759"/>
<dbReference type="InterPro" id="IPR050364">
    <property type="entry name" value="Cytochrome_P450_fung"/>
</dbReference>
<dbReference type="InterPro" id="IPR001128">
    <property type="entry name" value="Cyt_P450"/>
</dbReference>
<dbReference type="GO" id="GO:0004497">
    <property type="term" value="F:monooxygenase activity"/>
    <property type="evidence" value="ECO:0007669"/>
    <property type="project" value="InterPro"/>
</dbReference>
<keyword evidence="4 5" id="KW-0408">Iron</keyword>
<dbReference type="VEuPathDB" id="FungiDB:ATEG_07797"/>
<dbReference type="PANTHER" id="PTHR46300">
    <property type="entry name" value="P450, PUTATIVE (EUROFUNG)-RELATED-RELATED"/>
    <property type="match status" value="1"/>
</dbReference>
<dbReference type="Proteomes" id="UP000452235">
    <property type="component" value="Unassembled WGS sequence"/>
</dbReference>
<dbReference type="SUPFAM" id="SSF48264">
    <property type="entry name" value="Cytochrome P450"/>
    <property type="match status" value="1"/>
</dbReference>
<dbReference type="InterPro" id="IPR029063">
    <property type="entry name" value="SAM-dependent_MTases_sf"/>
</dbReference>
<dbReference type="InterPro" id="IPR036396">
    <property type="entry name" value="Cyt_P450_sf"/>
</dbReference>
<evidence type="ECO:0000313" key="7">
    <source>
        <dbReference type="Proteomes" id="UP000452235"/>
    </source>
</evidence>
<evidence type="ECO:0000313" key="6">
    <source>
        <dbReference type="EMBL" id="GFF19059.1"/>
    </source>
</evidence>
<dbReference type="EMBL" id="BLJY01000009">
    <property type="protein sequence ID" value="GFF19059.1"/>
    <property type="molecule type" value="Genomic_DNA"/>
</dbReference>
<protein>
    <submittedName>
        <fullName evidence="6">Cytochrome P450</fullName>
    </submittedName>
</protein>
<sequence>MALFTLVGTLVLLAVVYLLKQLLLSKPPTAPLPPGPKPKPIVGNLGDLPPPGEQDWKHWLQFKKLYGPVSSITIFGQAIVIVNDAQVAFDLMEKRSSIYSSRPRMVFAGEMVGWEDALAMQPYSDKFRAYRKVMHRVLGSKAVTARFNPLQHVEIRRFLLRVLDKPNDLLQHIRTEAGAVILKIAYGYTIEPHGRDPLVDLANESMDRFSVAGTPGRWMVDTIPLLKYLPSWLPGTGFIRTGNAWRKTLLTTIEKPYQLVLQQMKQGSCPPSYLASLLEEANGNATPEEDLVIKWTAGSLYTGGADTTVSALSCFFLAMVLYPDVQRKAQEELDRVLRPNRLPTFEDRDNLPYVEALVKETLRWHPVAPMCIPHLCTEDDLYNGYLIPKGAIVLPNIWAFTHDPNVYHDPMSFKPERFLDTDGTAPELDPHVLAFGFGRRICPGRFLADSTIFMSIAQSLTVFRFEKDPAATAQPEFLPGVVSHPSPYQLKITPRSAQHEALIRSVEVEHPWEESHAKEIEKIEWRSLDKRMRGGPFNGSRGGSTRRAIMSATAPQNDTPIVPEVCAQSCRCWYSDYGVLWLMIVKQADDELYNDSSEDYASTTVGDTMPIPNDEREQQRMDLQHHVHNMTLGGDLYRAPLKEGIQRILDLGTGTGAWAIDIADVFPEATVIGTDLSPIQPSWVPPNCIFEIDDFELDWNFSRPFDYIHARSIEGSVKDFRRLFRQAYNNLTPGGWFEVQEFTVGVFSDDDSEAKATGICEWRDHLLKGSKAFGKPMGMASQYQELMKEVGFKDVQQIILKVPFSPWAKDAKMKELGRYQQVNMLEALDAYSLALFTRVLGWTVEEVQVLLMRVRKDLMDRSLHIYSRLYVVYGQKSES</sequence>
<organism evidence="6 7">
    <name type="scientific">Aspergillus terreus</name>
    <dbReference type="NCBI Taxonomy" id="33178"/>
    <lineage>
        <taxon>Eukaryota</taxon>
        <taxon>Fungi</taxon>
        <taxon>Dikarya</taxon>
        <taxon>Ascomycota</taxon>
        <taxon>Pezizomycotina</taxon>
        <taxon>Eurotiomycetes</taxon>
        <taxon>Eurotiomycetidae</taxon>
        <taxon>Eurotiales</taxon>
        <taxon>Aspergillaceae</taxon>
        <taxon>Aspergillus</taxon>
        <taxon>Aspergillus subgen. Circumdati</taxon>
    </lineage>
</organism>
<dbReference type="PROSITE" id="PS00086">
    <property type="entry name" value="CYTOCHROME_P450"/>
    <property type="match status" value="1"/>
</dbReference>
<name>A0A5M3Z891_ASPTE</name>
<dbReference type="Gene3D" id="3.40.50.150">
    <property type="entry name" value="Vaccinia Virus protein VP39"/>
    <property type="match status" value="1"/>
</dbReference>
<dbReference type="InterPro" id="IPR017972">
    <property type="entry name" value="Cyt_P450_CS"/>
</dbReference>
<evidence type="ECO:0000256" key="5">
    <source>
        <dbReference type="PIRSR" id="PIRSR602401-1"/>
    </source>
</evidence>
<dbReference type="PRINTS" id="PR00385">
    <property type="entry name" value="P450"/>
</dbReference>
<feature type="binding site" description="axial binding residue" evidence="5">
    <location>
        <position position="442"/>
    </location>
    <ligand>
        <name>heme</name>
        <dbReference type="ChEBI" id="CHEBI:30413"/>
    </ligand>
    <ligandPart>
        <name>Fe</name>
        <dbReference type="ChEBI" id="CHEBI:18248"/>
    </ligandPart>
</feature>
<dbReference type="AlphaFoldDB" id="A0A5M3Z891"/>
<dbReference type="Pfam" id="PF13489">
    <property type="entry name" value="Methyltransf_23"/>
    <property type="match status" value="1"/>
</dbReference>
<comment type="cofactor">
    <cofactor evidence="5">
        <name>heme</name>
        <dbReference type="ChEBI" id="CHEBI:30413"/>
    </cofactor>
</comment>
<reference evidence="6 7" key="1">
    <citation type="submission" date="2020-01" db="EMBL/GenBank/DDBJ databases">
        <title>Aspergillus terreus IFO 6365 whole genome shotgun sequence.</title>
        <authorList>
            <person name="Kanamasa S."/>
            <person name="Takahashi H."/>
        </authorList>
    </citation>
    <scope>NUCLEOTIDE SEQUENCE [LARGE SCALE GENOMIC DNA]</scope>
    <source>
        <strain evidence="6 7">IFO 6365</strain>
    </source>
</reference>